<dbReference type="SUPFAM" id="SSF53807">
    <property type="entry name" value="Helical backbone' metal receptor"/>
    <property type="match status" value="1"/>
</dbReference>
<organism evidence="5 6">
    <name type="scientific">Berryella intestinalis</name>
    <dbReference type="NCBI Taxonomy" id="1531429"/>
    <lineage>
        <taxon>Bacteria</taxon>
        <taxon>Bacillati</taxon>
        <taxon>Actinomycetota</taxon>
        <taxon>Coriobacteriia</taxon>
        <taxon>Eggerthellales</taxon>
        <taxon>Eggerthellaceae</taxon>
        <taxon>Berryella</taxon>
    </lineage>
</organism>
<dbReference type="EMBL" id="CP009302">
    <property type="protein sequence ID" value="AJC11448.1"/>
    <property type="molecule type" value="Genomic_DNA"/>
</dbReference>
<evidence type="ECO:0000313" key="5">
    <source>
        <dbReference type="EMBL" id="AJC11448.1"/>
    </source>
</evidence>
<dbReference type="GO" id="GO:0030001">
    <property type="term" value="P:metal ion transport"/>
    <property type="evidence" value="ECO:0007669"/>
    <property type="project" value="InterPro"/>
</dbReference>
<gene>
    <name evidence="5" type="ORF">JI75_00750</name>
</gene>
<dbReference type="AlphaFoldDB" id="A0A0A8B3N5"/>
<dbReference type="Gene3D" id="3.40.50.1980">
    <property type="entry name" value="Nitrogenase molybdenum iron protein domain"/>
    <property type="match status" value="2"/>
</dbReference>
<dbReference type="PRINTS" id="PR00690">
    <property type="entry name" value="ADHESNFAMILY"/>
</dbReference>
<dbReference type="GO" id="GO:0007155">
    <property type="term" value="P:cell adhesion"/>
    <property type="evidence" value="ECO:0007669"/>
    <property type="project" value="InterPro"/>
</dbReference>
<dbReference type="OrthoDB" id="9810636at2"/>
<sequence length="328" mass="35065">MGFGLITRKEFVGSFAKVAAAGALTAVGASALAGCSGQAPQKQEAGNGKVKVAASFYSMADFAQKIGGDNVEVTCLVPSGTEPHDWEPSTSDIKTIETAAVLVYNGAGMEHWVSDMLASISNKSLVAVEASSGVDLRRLSDDELQEARAEDPDASDTDPHVWLDPKNVKIEMENIRAALAKVDPDNAAAYQQNYDKWASECDKLDKEFTEGLSSVSQKSIVVSHEAYGYLCQAYGLDQVAIEGIEPDAEPDAQTMAEIVQFVKDNNVKVIFSEELVSPKVAQSIAAACGAEVMELNPIEGLSEEDLKAGEDYFSVMRDNLNKLESVLA</sequence>
<dbReference type="InterPro" id="IPR006127">
    <property type="entry name" value="ZnuA-like"/>
</dbReference>
<name>A0A0A8B3N5_9ACTN</name>
<evidence type="ECO:0000256" key="2">
    <source>
        <dbReference type="ARBA" id="ARBA00022448"/>
    </source>
</evidence>
<dbReference type="PRINTS" id="PR00691">
    <property type="entry name" value="ADHESINB"/>
</dbReference>
<comment type="similarity">
    <text evidence="1 4">Belongs to the bacterial solute-binding protein 9 family.</text>
</comment>
<proteinExistence type="inferred from homology"/>
<reference evidence="5 6" key="2">
    <citation type="journal article" date="2015" name="Genome Announc.">
        <title>Complete Genome Sequence of Coriobacteriaceae Strain 68-1-3, a Novel Mucus-Degrading Isolate from the Swine Intestinal Tract.</title>
        <authorList>
            <person name="Looft T."/>
            <person name="Bayles D.O."/>
            <person name="Alt D.P."/>
            <person name="Stanton T.B."/>
        </authorList>
    </citation>
    <scope>NUCLEOTIDE SEQUENCE [LARGE SCALE GENOMIC DNA]</scope>
    <source>
        <strain evidence="5 6">68-1-3</strain>
    </source>
</reference>
<keyword evidence="6" id="KW-1185">Reference proteome</keyword>
<dbReference type="CDD" id="cd01017">
    <property type="entry name" value="AdcA"/>
    <property type="match status" value="1"/>
</dbReference>
<evidence type="ECO:0000256" key="3">
    <source>
        <dbReference type="ARBA" id="ARBA00022729"/>
    </source>
</evidence>
<keyword evidence="2 4" id="KW-0813">Transport</keyword>
<dbReference type="InterPro" id="IPR006129">
    <property type="entry name" value="AdhesinB"/>
</dbReference>
<accession>A0A0A8B3N5</accession>
<dbReference type="GO" id="GO:0046872">
    <property type="term" value="F:metal ion binding"/>
    <property type="evidence" value="ECO:0007669"/>
    <property type="project" value="InterPro"/>
</dbReference>
<dbReference type="PANTHER" id="PTHR42953:SF3">
    <property type="entry name" value="HIGH-AFFINITY ZINC UPTAKE SYSTEM PROTEIN ZNUA"/>
    <property type="match status" value="1"/>
</dbReference>
<dbReference type="Proteomes" id="UP000031121">
    <property type="component" value="Chromosome"/>
</dbReference>
<dbReference type="HOGENOM" id="CLU_016838_1_0_11"/>
<dbReference type="InterPro" id="IPR050492">
    <property type="entry name" value="Bact_metal-bind_prot9"/>
</dbReference>
<dbReference type="STRING" id="1531429.JI75_00750"/>
<dbReference type="KEGG" id="cbac:JI75_00750"/>
<dbReference type="PANTHER" id="PTHR42953">
    <property type="entry name" value="HIGH-AFFINITY ZINC UPTAKE SYSTEM PROTEIN ZNUA-RELATED"/>
    <property type="match status" value="1"/>
</dbReference>
<dbReference type="RefSeq" id="WP_039688003.1">
    <property type="nucleotide sequence ID" value="NZ_CP009302.1"/>
</dbReference>
<evidence type="ECO:0000256" key="4">
    <source>
        <dbReference type="RuleBase" id="RU003512"/>
    </source>
</evidence>
<reference evidence="6" key="1">
    <citation type="submission" date="2014-08" db="EMBL/GenBank/DDBJ databases">
        <title>Coriobacteriaceae sp. complete genome.</title>
        <authorList>
            <person name="Looft T."/>
            <person name="Bayles D.O."/>
            <person name="Stanton T.B."/>
        </authorList>
    </citation>
    <scope>NUCLEOTIDE SEQUENCE [LARGE SCALE GENOMIC DNA]</scope>
    <source>
        <strain evidence="6">68-1-3</strain>
    </source>
</reference>
<protein>
    <submittedName>
        <fullName evidence="5">ABC transporter substrate-binding protein</fullName>
    </submittedName>
</protein>
<evidence type="ECO:0000256" key="1">
    <source>
        <dbReference type="ARBA" id="ARBA00011028"/>
    </source>
</evidence>
<dbReference type="Pfam" id="PF01297">
    <property type="entry name" value="ZnuA"/>
    <property type="match status" value="1"/>
</dbReference>
<evidence type="ECO:0000313" key="6">
    <source>
        <dbReference type="Proteomes" id="UP000031121"/>
    </source>
</evidence>
<keyword evidence="3" id="KW-0732">Signal</keyword>
<dbReference type="InterPro" id="IPR006128">
    <property type="entry name" value="Lipoprotein_PsaA-like"/>
</dbReference>